<evidence type="ECO:0000313" key="2">
    <source>
        <dbReference type="Proteomes" id="UP001163603"/>
    </source>
</evidence>
<dbReference type="Proteomes" id="UP001163603">
    <property type="component" value="Chromosome 14"/>
</dbReference>
<comment type="caution">
    <text evidence="1">The sequence shown here is derived from an EMBL/GenBank/DDBJ whole genome shotgun (WGS) entry which is preliminary data.</text>
</comment>
<evidence type="ECO:0000313" key="1">
    <source>
        <dbReference type="EMBL" id="KAJ0010393.1"/>
    </source>
</evidence>
<reference evidence="2" key="1">
    <citation type="journal article" date="2023" name="G3 (Bethesda)">
        <title>Genome assembly and association tests identify interacting loci associated with vigor, precocity, and sex in interspecific pistachio rootstocks.</title>
        <authorList>
            <person name="Palmer W."/>
            <person name="Jacygrad E."/>
            <person name="Sagayaradj S."/>
            <person name="Cavanaugh K."/>
            <person name="Han R."/>
            <person name="Bertier L."/>
            <person name="Beede B."/>
            <person name="Kafkas S."/>
            <person name="Golino D."/>
            <person name="Preece J."/>
            <person name="Michelmore R."/>
        </authorList>
    </citation>
    <scope>NUCLEOTIDE SEQUENCE [LARGE SCALE GENOMIC DNA]</scope>
</reference>
<gene>
    <name evidence="1" type="ORF">Pint_33918</name>
</gene>
<keyword evidence="2" id="KW-1185">Reference proteome</keyword>
<dbReference type="EMBL" id="CM047749">
    <property type="protein sequence ID" value="KAJ0010393.1"/>
    <property type="molecule type" value="Genomic_DNA"/>
</dbReference>
<organism evidence="1 2">
    <name type="scientific">Pistacia integerrima</name>
    <dbReference type="NCBI Taxonomy" id="434235"/>
    <lineage>
        <taxon>Eukaryota</taxon>
        <taxon>Viridiplantae</taxon>
        <taxon>Streptophyta</taxon>
        <taxon>Embryophyta</taxon>
        <taxon>Tracheophyta</taxon>
        <taxon>Spermatophyta</taxon>
        <taxon>Magnoliopsida</taxon>
        <taxon>eudicotyledons</taxon>
        <taxon>Gunneridae</taxon>
        <taxon>Pentapetalae</taxon>
        <taxon>rosids</taxon>
        <taxon>malvids</taxon>
        <taxon>Sapindales</taxon>
        <taxon>Anacardiaceae</taxon>
        <taxon>Pistacia</taxon>
    </lineage>
</organism>
<proteinExistence type="predicted"/>
<name>A0ACC0X6G7_9ROSI</name>
<sequence>MHFIRLLDNLTFEFVSTYPLDIFKYGCSILSCSFTDDSNVYYCVGIAHVLSEENELTKGRILVFIVEDGKLQLIAEKEFKGAVNSLNGWWEWLMEEWMVGMAA</sequence>
<protein>
    <submittedName>
        <fullName evidence="1">Uncharacterized protein</fullName>
    </submittedName>
</protein>
<accession>A0ACC0X6G7</accession>